<keyword evidence="1" id="KW-0832">Ubl conjugation</keyword>
<evidence type="ECO:0000256" key="2">
    <source>
        <dbReference type="SAM" id="MobiDB-lite"/>
    </source>
</evidence>
<evidence type="ECO:0000259" key="4">
    <source>
        <dbReference type="Pfam" id="PF04106"/>
    </source>
</evidence>
<dbReference type="GO" id="GO:0019776">
    <property type="term" value="F:Atg8-family ligase activity"/>
    <property type="evidence" value="ECO:0007669"/>
    <property type="project" value="TreeGrafter"/>
</dbReference>
<dbReference type="InterPro" id="IPR048318">
    <property type="entry name" value="ATG5_UblB"/>
</dbReference>
<dbReference type="InterPro" id="IPR007239">
    <property type="entry name" value="Atg5"/>
</dbReference>
<evidence type="ECO:0000313" key="5">
    <source>
        <dbReference type="EMBL" id="THG01702.1"/>
    </source>
</evidence>
<comment type="function">
    <text evidence="1">Required for autophagy.</text>
</comment>
<accession>A0A4S4DG34</accession>
<feature type="compositionally biased region" description="Basic and acidic residues" evidence="2">
    <location>
        <begin position="83"/>
        <end position="95"/>
    </location>
</feature>
<gene>
    <name evidence="5" type="ORF">TEA_023720</name>
</gene>
<keyword evidence="1" id="KW-0072">Autophagy</keyword>
<keyword evidence="1" id="KW-1017">Isopeptide bond</keyword>
<dbReference type="GO" id="GO:0000422">
    <property type="term" value="P:autophagy of mitochondrion"/>
    <property type="evidence" value="ECO:0007669"/>
    <property type="project" value="TreeGrafter"/>
</dbReference>
<dbReference type="SMR" id="A0A4S4DG34"/>
<dbReference type="GO" id="GO:0061908">
    <property type="term" value="C:phagophore"/>
    <property type="evidence" value="ECO:0007669"/>
    <property type="project" value="TreeGrafter"/>
</dbReference>
<feature type="region of interest" description="Disordered" evidence="2">
    <location>
        <begin position="83"/>
        <end position="106"/>
    </location>
</feature>
<evidence type="ECO:0000256" key="3">
    <source>
        <dbReference type="SAM" id="SignalP"/>
    </source>
</evidence>
<feature type="domain" description="Autophagy protein ATG5 UblB" evidence="4">
    <location>
        <begin position="54"/>
        <end position="160"/>
    </location>
</feature>
<dbReference type="GO" id="GO:0044233">
    <property type="term" value="C:mitochondria-associated endoplasmic reticulum membrane contact site"/>
    <property type="evidence" value="ECO:0007669"/>
    <property type="project" value="TreeGrafter"/>
</dbReference>
<dbReference type="Proteomes" id="UP000306102">
    <property type="component" value="Unassembled WGS sequence"/>
</dbReference>
<keyword evidence="1" id="KW-0813">Transport</keyword>
<keyword evidence="3" id="KW-0732">Signal</keyword>
<sequence length="170" mass="18900">MWLCAIHPHPSAVRFAALCLAYLSTTPRLLGSHLGSNSKMASCHCIDCLGVTGRGKCFTLLDALKTLLPEFFAEKSSINEEISRAEVEDEQRLPSEEGSSARTAEEAGETLCEQVESCILSDNVEIKLLRIQGIEPKLEIPFAWLVNNLMNPERFLHICVYVRVLEPITI</sequence>
<dbReference type="GO" id="GO:0034045">
    <property type="term" value="C:phagophore assembly site membrane"/>
    <property type="evidence" value="ECO:0007669"/>
    <property type="project" value="TreeGrafter"/>
</dbReference>
<comment type="subcellular location">
    <subcellularLocation>
        <location evidence="1">Cytoplasm</location>
    </subcellularLocation>
</comment>
<comment type="subunit">
    <text evidence="1">Conjugated with ATG12.</text>
</comment>
<proteinExistence type="inferred from homology"/>
<keyword evidence="1" id="KW-0963">Cytoplasm</keyword>
<name>A0A4S4DG34_CAMSN</name>
<feature type="signal peptide" evidence="3">
    <location>
        <begin position="1"/>
        <end position="31"/>
    </location>
</feature>
<evidence type="ECO:0000256" key="1">
    <source>
        <dbReference type="RuleBase" id="RU361202"/>
    </source>
</evidence>
<protein>
    <recommendedName>
        <fullName evidence="1">Autophagy protein 5</fullName>
    </recommendedName>
</protein>
<dbReference type="AlphaFoldDB" id="A0A4S4DG34"/>
<dbReference type="STRING" id="542762.A0A4S4DG34"/>
<dbReference type="PANTHER" id="PTHR13040">
    <property type="entry name" value="AUTOPHAGY PROTEIN 5"/>
    <property type="match status" value="1"/>
</dbReference>
<dbReference type="GO" id="GO:0034274">
    <property type="term" value="C:Atg12-Atg5-Atg16 complex"/>
    <property type="evidence" value="ECO:0007669"/>
    <property type="project" value="TreeGrafter"/>
</dbReference>
<dbReference type="PANTHER" id="PTHR13040:SF2">
    <property type="entry name" value="AUTOPHAGY PROTEIN 5"/>
    <property type="match status" value="1"/>
</dbReference>
<dbReference type="Gene3D" id="3.10.20.90">
    <property type="entry name" value="Phosphatidylinositol 3-kinase Catalytic Subunit, Chain A, domain 1"/>
    <property type="match status" value="1"/>
</dbReference>
<dbReference type="GO" id="GO:0005776">
    <property type="term" value="C:autophagosome"/>
    <property type="evidence" value="ECO:0007669"/>
    <property type="project" value="TreeGrafter"/>
</dbReference>
<feature type="chain" id="PRO_5020809579" description="Autophagy protein 5" evidence="3">
    <location>
        <begin position="32"/>
        <end position="170"/>
    </location>
</feature>
<evidence type="ECO:0000313" key="6">
    <source>
        <dbReference type="Proteomes" id="UP000306102"/>
    </source>
</evidence>
<dbReference type="GO" id="GO:0006995">
    <property type="term" value="P:cellular response to nitrogen starvation"/>
    <property type="evidence" value="ECO:0007669"/>
    <property type="project" value="TreeGrafter"/>
</dbReference>
<comment type="caution">
    <text evidence="5">The sequence shown here is derived from an EMBL/GenBank/DDBJ whole genome shotgun (WGS) entry which is preliminary data.</text>
</comment>
<keyword evidence="6" id="KW-1185">Reference proteome</keyword>
<dbReference type="EMBL" id="SDRB02011348">
    <property type="protein sequence ID" value="THG01702.1"/>
    <property type="molecule type" value="Genomic_DNA"/>
</dbReference>
<organism evidence="5 6">
    <name type="scientific">Camellia sinensis var. sinensis</name>
    <name type="common">China tea</name>
    <dbReference type="NCBI Taxonomy" id="542762"/>
    <lineage>
        <taxon>Eukaryota</taxon>
        <taxon>Viridiplantae</taxon>
        <taxon>Streptophyta</taxon>
        <taxon>Embryophyta</taxon>
        <taxon>Tracheophyta</taxon>
        <taxon>Spermatophyta</taxon>
        <taxon>Magnoliopsida</taxon>
        <taxon>eudicotyledons</taxon>
        <taxon>Gunneridae</taxon>
        <taxon>Pentapetalae</taxon>
        <taxon>asterids</taxon>
        <taxon>Ericales</taxon>
        <taxon>Theaceae</taxon>
        <taxon>Camellia</taxon>
    </lineage>
</organism>
<dbReference type="Pfam" id="PF04106">
    <property type="entry name" value="ATG5_UblB"/>
    <property type="match status" value="1"/>
</dbReference>
<comment type="similarity">
    <text evidence="1">Belongs to the ATG5 family.</text>
</comment>
<reference evidence="5 6" key="1">
    <citation type="journal article" date="2018" name="Proc. Natl. Acad. Sci. U.S.A.">
        <title>Draft genome sequence of Camellia sinensis var. sinensis provides insights into the evolution of the tea genome and tea quality.</title>
        <authorList>
            <person name="Wei C."/>
            <person name="Yang H."/>
            <person name="Wang S."/>
            <person name="Zhao J."/>
            <person name="Liu C."/>
            <person name="Gao L."/>
            <person name="Xia E."/>
            <person name="Lu Y."/>
            <person name="Tai Y."/>
            <person name="She G."/>
            <person name="Sun J."/>
            <person name="Cao H."/>
            <person name="Tong W."/>
            <person name="Gao Q."/>
            <person name="Li Y."/>
            <person name="Deng W."/>
            <person name="Jiang X."/>
            <person name="Wang W."/>
            <person name="Chen Q."/>
            <person name="Zhang S."/>
            <person name="Li H."/>
            <person name="Wu J."/>
            <person name="Wang P."/>
            <person name="Li P."/>
            <person name="Shi C."/>
            <person name="Zheng F."/>
            <person name="Jian J."/>
            <person name="Huang B."/>
            <person name="Shan D."/>
            <person name="Shi M."/>
            <person name="Fang C."/>
            <person name="Yue Y."/>
            <person name="Li F."/>
            <person name="Li D."/>
            <person name="Wei S."/>
            <person name="Han B."/>
            <person name="Jiang C."/>
            <person name="Yin Y."/>
            <person name="Xia T."/>
            <person name="Zhang Z."/>
            <person name="Bennetzen J.L."/>
            <person name="Zhao S."/>
            <person name="Wan X."/>
        </authorList>
    </citation>
    <scope>NUCLEOTIDE SEQUENCE [LARGE SCALE GENOMIC DNA]</scope>
    <source>
        <strain evidence="6">cv. Shuchazao</strain>
        <tissue evidence="5">Leaf</tissue>
    </source>
</reference>
<dbReference type="GO" id="GO:0034727">
    <property type="term" value="P:piecemeal microautophagy of the nucleus"/>
    <property type="evidence" value="ECO:0007669"/>
    <property type="project" value="TreeGrafter"/>
</dbReference>